<keyword evidence="1" id="KW-0472">Membrane</keyword>
<proteinExistence type="predicted"/>
<dbReference type="Proteomes" id="UP000652477">
    <property type="component" value="Unassembled WGS sequence"/>
</dbReference>
<dbReference type="AlphaFoldDB" id="A0A923LFL2"/>
<sequence>MASRKNNSINIKKYKNRREWNVGIIIFIVVLVYLIVTVFTYATSKKVSAYEVRKGSIVKDNSYTGFVVRQESVVYSDIGGYISYYQNENSKVKAGASVYAVSSQKLTVPTEEKAEEETADLNEDMQNNLIFKMQQFNENYDPQKYSSVYSLKNEITTSLQNIGSQTKTSQLAAVIASSGQDVSSFQTSQDGIVVMTVDGYESVTKDTFTEENFDRSSYESIQLQDQMQIEAGEPAYKLVTSENWSVIVQLDKETAEELKETQSIKTRIDKDSETMWADFSVIEKDGKFYGCLDFDNSMIRYAQERYLNIELILEDETGLKIPRTSVVEKDFYVIPEEYITTGGDSSDSGVLVQTEGKEAQFKTIDIYDISEEGEVYVSLSDFEEGTILIKPESSETYTIKEKKPLKGAYNINQGYAVFKVVDILCESDEYYIVQDGDAYGLNNYDHIVQDGNSMKEDEIVFQ</sequence>
<dbReference type="EMBL" id="JACOPF010000001">
    <property type="protein sequence ID" value="MBC5687808.1"/>
    <property type="molecule type" value="Genomic_DNA"/>
</dbReference>
<organism evidence="2 3">
    <name type="scientific">Mediterraneibacter hominis</name>
    <dbReference type="NCBI Taxonomy" id="2763054"/>
    <lineage>
        <taxon>Bacteria</taxon>
        <taxon>Bacillati</taxon>
        <taxon>Bacillota</taxon>
        <taxon>Clostridia</taxon>
        <taxon>Lachnospirales</taxon>
        <taxon>Lachnospiraceae</taxon>
        <taxon>Mediterraneibacter</taxon>
    </lineage>
</organism>
<feature type="transmembrane region" description="Helical" evidence="1">
    <location>
        <begin position="20"/>
        <end position="42"/>
    </location>
</feature>
<keyword evidence="3" id="KW-1185">Reference proteome</keyword>
<keyword evidence="1" id="KW-1133">Transmembrane helix</keyword>
<evidence type="ECO:0000313" key="3">
    <source>
        <dbReference type="Proteomes" id="UP000652477"/>
    </source>
</evidence>
<comment type="caution">
    <text evidence="2">The sequence shown here is derived from an EMBL/GenBank/DDBJ whole genome shotgun (WGS) entry which is preliminary data.</text>
</comment>
<accession>A0A923LFL2</accession>
<evidence type="ECO:0000256" key="1">
    <source>
        <dbReference type="SAM" id="Phobius"/>
    </source>
</evidence>
<name>A0A923LFL2_9FIRM</name>
<protein>
    <recommendedName>
        <fullName evidence="4">Membrane fusion protein</fullName>
    </recommendedName>
</protein>
<keyword evidence="1" id="KW-0812">Transmembrane</keyword>
<evidence type="ECO:0008006" key="4">
    <source>
        <dbReference type="Google" id="ProtNLM"/>
    </source>
</evidence>
<gene>
    <name evidence="2" type="ORF">H8S37_02500</name>
</gene>
<evidence type="ECO:0000313" key="2">
    <source>
        <dbReference type="EMBL" id="MBC5687808.1"/>
    </source>
</evidence>
<reference evidence="2" key="1">
    <citation type="submission" date="2020-08" db="EMBL/GenBank/DDBJ databases">
        <title>Genome public.</title>
        <authorList>
            <person name="Liu C."/>
            <person name="Sun Q."/>
        </authorList>
    </citation>
    <scope>NUCLEOTIDE SEQUENCE</scope>
    <source>
        <strain evidence="2">NSJ-55</strain>
    </source>
</reference>
<dbReference type="RefSeq" id="WP_186874469.1">
    <property type="nucleotide sequence ID" value="NZ_JACOPF010000001.1"/>
</dbReference>